<dbReference type="Gene3D" id="3.40.710.10">
    <property type="entry name" value="DD-peptidase/beta-lactamase superfamily"/>
    <property type="match status" value="1"/>
</dbReference>
<keyword evidence="3" id="KW-1185">Reference proteome</keyword>
<feature type="chain" id="PRO_5045956359" description="Beta-lactamase class A" evidence="1">
    <location>
        <begin position="19"/>
        <end position="293"/>
    </location>
</feature>
<feature type="signal peptide" evidence="1">
    <location>
        <begin position="1"/>
        <end position="18"/>
    </location>
</feature>
<accession>A0ABT1IAE3</accession>
<proteinExistence type="predicted"/>
<comment type="caution">
    <text evidence="2">The sequence shown here is derived from an EMBL/GenBank/DDBJ whole genome shotgun (WGS) entry which is preliminary data.</text>
</comment>
<dbReference type="InterPro" id="IPR012338">
    <property type="entry name" value="Beta-lactam/transpept-like"/>
</dbReference>
<evidence type="ECO:0000256" key="1">
    <source>
        <dbReference type="SAM" id="SignalP"/>
    </source>
</evidence>
<dbReference type="SUPFAM" id="SSF56601">
    <property type="entry name" value="beta-lactamase/transpeptidase-like"/>
    <property type="match status" value="1"/>
</dbReference>
<dbReference type="InterPro" id="IPR000871">
    <property type="entry name" value="Beta-lactam_class-A"/>
</dbReference>
<evidence type="ECO:0000313" key="2">
    <source>
        <dbReference type="EMBL" id="MCP2269610.1"/>
    </source>
</evidence>
<keyword evidence="1" id="KW-0732">Signal</keyword>
<dbReference type="Proteomes" id="UP001205185">
    <property type="component" value="Unassembled WGS sequence"/>
</dbReference>
<name>A0ABT1IAE3_9PSEU</name>
<reference evidence="2 3" key="1">
    <citation type="submission" date="2022-06" db="EMBL/GenBank/DDBJ databases">
        <title>Genomic Encyclopedia of Archaeal and Bacterial Type Strains, Phase II (KMG-II): from individual species to whole genera.</title>
        <authorList>
            <person name="Goeker M."/>
        </authorList>
    </citation>
    <scope>NUCLEOTIDE SEQUENCE [LARGE SCALE GENOMIC DNA]</scope>
    <source>
        <strain evidence="2 3">DSM 44255</strain>
    </source>
</reference>
<dbReference type="RefSeq" id="WP_253886598.1">
    <property type="nucleotide sequence ID" value="NZ_BAAAVB010000012.1"/>
</dbReference>
<organism evidence="2 3">
    <name type="scientific">Actinokineospora diospyrosa</name>
    <dbReference type="NCBI Taxonomy" id="103728"/>
    <lineage>
        <taxon>Bacteria</taxon>
        <taxon>Bacillati</taxon>
        <taxon>Actinomycetota</taxon>
        <taxon>Actinomycetes</taxon>
        <taxon>Pseudonocardiales</taxon>
        <taxon>Pseudonocardiaceae</taxon>
        <taxon>Actinokineospora</taxon>
    </lineage>
</organism>
<dbReference type="PANTHER" id="PTHR35333">
    <property type="entry name" value="BETA-LACTAMASE"/>
    <property type="match status" value="1"/>
</dbReference>
<evidence type="ECO:0000313" key="3">
    <source>
        <dbReference type="Proteomes" id="UP001205185"/>
    </source>
</evidence>
<evidence type="ECO:0008006" key="4">
    <source>
        <dbReference type="Google" id="ProtNLM"/>
    </source>
</evidence>
<dbReference type="EMBL" id="JAMTCO010000005">
    <property type="protein sequence ID" value="MCP2269610.1"/>
    <property type="molecule type" value="Genomic_DNA"/>
</dbReference>
<gene>
    <name evidence="2" type="ORF">LV75_002099</name>
</gene>
<dbReference type="PANTHER" id="PTHR35333:SF3">
    <property type="entry name" value="BETA-LACTAMASE-TYPE TRANSPEPTIDASE FOLD CONTAINING PROTEIN"/>
    <property type="match status" value="1"/>
</dbReference>
<protein>
    <recommendedName>
        <fullName evidence="4">Beta-lactamase class A</fullName>
    </recommendedName>
</protein>
<sequence>MLVLLVLVSITGCGTATTAPSPGLQLIDVAPSATAPAPLAAPGPTVATPQPKVAAQDPALPTGLPAELTAAVRSVQKSAKVGVLVIDRDTKTEVAAVQPDRQFRSASLVKLLIAIDVLAQGADAATRKRITAMLSRSDDGIASALWVEQGGAVLVTRTARRLGLRATEPPGIVGRWGDVLLTARDVALVYEHVLTLPTADQTLVVDALAAASHKAADGFDQYFGIPDGLSARWAVKQGWSNSTNDIVVHSSGLVGAHWRYIVVLLTEHPLRTRWATAAASVTAAAGVLDPYLS</sequence>